<dbReference type="STRING" id="882083.SacmaDRAFT_1718"/>
<proteinExistence type="inferred from homology"/>
<dbReference type="PANTHER" id="PTHR11579">
    <property type="entry name" value="PROTEIN-L-ISOASPARTATE O-METHYLTRANSFERASE"/>
    <property type="match status" value="1"/>
</dbReference>
<dbReference type="HOGENOM" id="CLU_037629_2_0_11"/>
<protein>
    <recommendedName>
        <fullName evidence="4">Protein-L-isoaspartate O-methyltransferase</fullName>
        <ecNumber evidence="3">2.1.1.77</ecNumber>
    </recommendedName>
    <alternativeName>
        <fullName evidence="11">L-isoaspartyl protein carboxyl methyltransferase</fullName>
    </alternativeName>
    <alternativeName>
        <fullName evidence="9">Protein L-isoaspartyl methyltransferase</fullName>
    </alternativeName>
    <alternativeName>
        <fullName evidence="10">Protein-beta-aspartate methyltransferase</fullName>
    </alternativeName>
</protein>
<dbReference type="OrthoDB" id="5143400at2"/>
<evidence type="ECO:0000256" key="10">
    <source>
        <dbReference type="ARBA" id="ARBA00031323"/>
    </source>
</evidence>
<dbReference type="CDD" id="cd02440">
    <property type="entry name" value="AdoMet_MTases"/>
    <property type="match status" value="1"/>
</dbReference>
<keyword evidence="13" id="KW-1185">Reference proteome</keyword>
<dbReference type="GO" id="GO:0004719">
    <property type="term" value="F:protein-L-isoaspartate (D-aspartate) O-methyltransferase activity"/>
    <property type="evidence" value="ECO:0007669"/>
    <property type="project" value="UniProtKB-EC"/>
</dbReference>
<dbReference type="Proteomes" id="UP000004926">
    <property type="component" value="Chromosome"/>
</dbReference>
<accession>H5X4I6</accession>
<evidence type="ECO:0000256" key="7">
    <source>
        <dbReference type="ARBA" id="ARBA00022679"/>
    </source>
</evidence>
<organism evidence="12 13">
    <name type="scientific">Saccharomonospora marina XMU15</name>
    <dbReference type="NCBI Taxonomy" id="882083"/>
    <lineage>
        <taxon>Bacteria</taxon>
        <taxon>Bacillati</taxon>
        <taxon>Actinomycetota</taxon>
        <taxon>Actinomycetes</taxon>
        <taxon>Pseudonocardiales</taxon>
        <taxon>Pseudonocardiaceae</taxon>
        <taxon>Saccharomonospora</taxon>
    </lineage>
</organism>
<dbReference type="InterPro" id="IPR000682">
    <property type="entry name" value="PCMT"/>
</dbReference>
<name>H5X4I6_9PSEU</name>
<dbReference type="GO" id="GO:0005737">
    <property type="term" value="C:cytoplasm"/>
    <property type="evidence" value="ECO:0007669"/>
    <property type="project" value="UniProtKB-SubCell"/>
</dbReference>
<sequence length="409" mass="43799">MNVTSPELLRDAMVKQIEAAGYAVDEQVQRALRSVERHHFVPDAAIEDAYAPDIVVTKRAADGEVLSCLSHPSIVALQLGQLAVRPGQRVLEIGAGAGYNAALLARLVGPGGQVTAIDVDPDVVDNARRRLAAVGVGNVEVVLADGALGHPAGAPFDRILATVGAYGIPDAWLGQLTPDGRLVVPVRIRGSVSRSIAFERGDNGRWRSVDHQMCGFVPLRDGIADDPRRRVALTSDAAVKLLLNQEHALDPAGLAGVLDRSRFEVWTGVTFGPMQSLEWLYLWLACVLDTGVCSMSVEPAAIDAGAVQPMFRASTMAVPGDRELAYLTWRAVGHTASGGRIMEVGVIGHGDNPADLTTRVAEEVRAWSERHRNRQVRFGIAAPASGSTDPDHGRFFLDRPHNPIAVGWL</sequence>
<dbReference type="GO" id="GO:0032259">
    <property type="term" value="P:methylation"/>
    <property type="evidence" value="ECO:0007669"/>
    <property type="project" value="UniProtKB-KW"/>
</dbReference>
<evidence type="ECO:0000256" key="4">
    <source>
        <dbReference type="ARBA" id="ARBA00013346"/>
    </source>
</evidence>
<dbReference type="RefSeq" id="WP_009153373.1">
    <property type="nucleotide sequence ID" value="NZ_CM001439.1"/>
</dbReference>
<dbReference type="eggNOG" id="COG2518">
    <property type="taxonomic scope" value="Bacteria"/>
</dbReference>
<comment type="subcellular location">
    <subcellularLocation>
        <location evidence="1">Cytoplasm</location>
    </subcellularLocation>
</comment>
<evidence type="ECO:0000313" key="13">
    <source>
        <dbReference type="Proteomes" id="UP000004926"/>
    </source>
</evidence>
<evidence type="ECO:0000256" key="8">
    <source>
        <dbReference type="ARBA" id="ARBA00022691"/>
    </source>
</evidence>
<evidence type="ECO:0000256" key="9">
    <source>
        <dbReference type="ARBA" id="ARBA00030757"/>
    </source>
</evidence>
<dbReference type="EMBL" id="CM001439">
    <property type="protein sequence ID" value="EHR49988.1"/>
    <property type="molecule type" value="Genomic_DNA"/>
</dbReference>
<evidence type="ECO:0000256" key="3">
    <source>
        <dbReference type="ARBA" id="ARBA00011890"/>
    </source>
</evidence>
<evidence type="ECO:0000256" key="6">
    <source>
        <dbReference type="ARBA" id="ARBA00022603"/>
    </source>
</evidence>
<dbReference type="Pfam" id="PF01135">
    <property type="entry name" value="PCMT"/>
    <property type="match status" value="1"/>
</dbReference>
<comment type="similarity">
    <text evidence="2">Belongs to the methyltransferase superfamily. L-isoaspartyl/D-aspartyl protein methyltransferase family.</text>
</comment>
<dbReference type="Gene3D" id="3.40.50.150">
    <property type="entry name" value="Vaccinia Virus protein VP39"/>
    <property type="match status" value="1"/>
</dbReference>
<dbReference type="InterPro" id="IPR027573">
    <property type="entry name" value="Methyltran_FxLD"/>
</dbReference>
<keyword evidence="5" id="KW-0963">Cytoplasm</keyword>
<gene>
    <name evidence="12" type="ORF">SacmaDRAFT_1718</name>
</gene>
<dbReference type="NCBIfam" id="TIGR04364">
    <property type="entry name" value="methyltran_FxLD"/>
    <property type="match status" value="1"/>
</dbReference>
<evidence type="ECO:0000256" key="2">
    <source>
        <dbReference type="ARBA" id="ARBA00005369"/>
    </source>
</evidence>
<keyword evidence="6 12" id="KW-0489">Methyltransferase</keyword>
<evidence type="ECO:0000313" key="12">
    <source>
        <dbReference type="EMBL" id="EHR49988.1"/>
    </source>
</evidence>
<dbReference type="AlphaFoldDB" id="H5X4I6"/>
<dbReference type="SUPFAM" id="SSF53335">
    <property type="entry name" value="S-adenosyl-L-methionine-dependent methyltransferases"/>
    <property type="match status" value="1"/>
</dbReference>
<evidence type="ECO:0000256" key="11">
    <source>
        <dbReference type="ARBA" id="ARBA00031350"/>
    </source>
</evidence>
<reference evidence="12 13" key="1">
    <citation type="journal article" date="2012" name="Stand. Genomic Sci.">
        <title>Genome sequence of the ocean sediment bacterium Saccharomonospora marina type strain (XMU15(T)).</title>
        <authorList>
            <person name="Klenk H.P."/>
            <person name="Lu M."/>
            <person name="Lucas S."/>
            <person name="Lapidus A."/>
            <person name="Copeland A."/>
            <person name="Pitluck S."/>
            <person name="Goodwin L.A."/>
            <person name="Han C."/>
            <person name="Tapia R."/>
            <person name="Brambilla E.M."/>
            <person name="Potter G."/>
            <person name="Land M."/>
            <person name="Ivanova N."/>
            <person name="Rohde M."/>
            <person name="Goker M."/>
            <person name="Detter J.C."/>
            <person name="Li W.J."/>
            <person name="Kyrpides N.C."/>
            <person name="Woyke T."/>
        </authorList>
    </citation>
    <scope>NUCLEOTIDE SEQUENCE [LARGE SCALE GENOMIC DNA]</scope>
    <source>
        <strain evidence="12 13">XMU15</strain>
    </source>
</reference>
<evidence type="ECO:0000256" key="5">
    <source>
        <dbReference type="ARBA" id="ARBA00022490"/>
    </source>
</evidence>
<keyword evidence="8" id="KW-0949">S-adenosyl-L-methionine</keyword>
<keyword evidence="7 12" id="KW-0808">Transferase</keyword>
<dbReference type="PANTHER" id="PTHR11579:SF0">
    <property type="entry name" value="PROTEIN-L-ISOASPARTATE(D-ASPARTATE) O-METHYLTRANSFERASE"/>
    <property type="match status" value="1"/>
</dbReference>
<evidence type="ECO:0000256" key="1">
    <source>
        <dbReference type="ARBA" id="ARBA00004496"/>
    </source>
</evidence>
<dbReference type="EC" id="2.1.1.77" evidence="3"/>
<dbReference type="InterPro" id="IPR029063">
    <property type="entry name" value="SAM-dependent_MTases_sf"/>
</dbReference>